<proteinExistence type="predicted"/>
<dbReference type="OrthoDB" id="8073112at2"/>
<dbReference type="AlphaFoldDB" id="A0A317ZDX0"/>
<comment type="caution">
    <text evidence="1">The sequence shown here is derived from an EMBL/GenBank/DDBJ whole genome shotgun (WGS) entry which is preliminary data.</text>
</comment>
<gene>
    <name evidence="1" type="ORF">DDZ13_12240</name>
</gene>
<dbReference type="Proteomes" id="UP000247099">
    <property type="component" value="Unassembled WGS sequence"/>
</dbReference>
<protein>
    <submittedName>
        <fullName evidence="1">Uncharacterized protein</fullName>
    </submittedName>
</protein>
<accession>A0A317ZDX0</accession>
<evidence type="ECO:0000313" key="2">
    <source>
        <dbReference type="Proteomes" id="UP000247099"/>
    </source>
</evidence>
<reference evidence="1 2" key="1">
    <citation type="submission" date="2018-05" db="EMBL/GenBank/DDBJ databases">
        <title>Coraliomargarita sinensis sp. nov., isolated from a marine solar saltern.</title>
        <authorList>
            <person name="Zhou L.Y."/>
        </authorList>
    </citation>
    <scope>NUCLEOTIDE SEQUENCE [LARGE SCALE GENOMIC DNA]</scope>
    <source>
        <strain evidence="1 2">WN38</strain>
    </source>
</reference>
<keyword evidence="2" id="KW-1185">Reference proteome</keyword>
<evidence type="ECO:0000313" key="1">
    <source>
        <dbReference type="EMBL" id="PXA03456.1"/>
    </source>
</evidence>
<dbReference type="RefSeq" id="WP_110131744.1">
    <property type="nucleotide sequence ID" value="NZ_QHJQ01000009.1"/>
</dbReference>
<name>A0A317ZDX0_9BACT</name>
<dbReference type="InParanoid" id="A0A317ZDX0"/>
<organism evidence="1 2">
    <name type="scientific">Coraliomargarita sinensis</name>
    <dbReference type="NCBI Taxonomy" id="2174842"/>
    <lineage>
        <taxon>Bacteria</taxon>
        <taxon>Pseudomonadati</taxon>
        <taxon>Verrucomicrobiota</taxon>
        <taxon>Opitutia</taxon>
        <taxon>Puniceicoccales</taxon>
        <taxon>Coraliomargaritaceae</taxon>
        <taxon>Coraliomargarita</taxon>
    </lineage>
</organism>
<dbReference type="EMBL" id="QHJQ01000009">
    <property type="protein sequence ID" value="PXA03456.1"/>
    <property type="molecule type" value="Genomic_DNA"/>
</dbReference>
<sequence length="187" mass="21524">MGLSIHYSGTIDRTEAIPKFVEELSDIADSMDWMVQPINEDESDPNFRGIIVNPKGDCEPLCFIFDREGRLRPLMDLLNEQVEPTRYSLATSTKTQFAEIETHVWIIGLLRYLKKRYLSNLKVSDEGEYWETEDLEKLREKKQFLQGMIEQIGGALSEAEPLPEDASVDEMIARIEAIVKELPRDTE</sequence>